<dbReference type="GO" id="GO:0051321">
    <property type="term" value="P:meiotic cell cycle"/>
    <property type="evidence" value="ECO:0007669"/>
    <property type="project" value="TreeGrafter"/>
</dbReference>
<feature type="DNA-binding region" description="NDT80" evidence="2">
    <location>
        <begin position="104"/>
        <end position="379"/>
    </location>
</feature>
<keyword evidence="1 2" id="KW-0238">DNA-binding</keyword>
<sequence length="584" mass="65008">MSPLSSGSGAPSSTASYQPGYSHEATSAENIVSNTASLYSQSSLSWNDRMAFTPNPRIPAMLPSAHLPRSFQGPGNSMTSGGSSIVGRDNYPTAYTLSTRNSYPSPSSVNDMSRYSYNTTLPSGIGAQLDPPTPYYPGFGHSHRSGQPDAPLFTDISIIHPIMTSNHTEVQPNIIAKIHKGFFQVDNKWTCYRRNYFSVTCSFSLHPYEQNATYYVQTHDQPPEPIKKFAMSISAVVNSSEHETRDLVQHTPKRDKQSERKPEKVVLQPQYPAVLASNTGPPSAPLYGSLHPGNIPFDYSQYPIANSQITQHTFERIQFQKATANNGKRRAQQQYYNLVVELYAHVSGKNGEKYMQIAKRLSDPMVVRGRSPGHYKDSRRDSSTSMGDNGGHGGFAGDPGHHSLPAQQSMRQQSSYAQLPFSMPYDSRREAPHYSSHNRQIRVDSFDHSPEDISPGTLISSSSSSPFDSFLYSDAMDSEESGDALSHDSSQYQDDMASSLRKKPGKHAHHHHHHNNICEETEIRSGFDDSFDPMIPSYNSEQEEQQYLKHTIDRRLAPILHENAQVSRSGSYSRFDPVQNSLCA</sequence>
<feature type="region of interest" description="Disordered" evidence="3">
    <location>
        <begin position="240"/>
        <end position="265"/>
    </location>
</feature>
<dbReference type="GeneID" id="70252747"/>
<proteinExistence type="predicted"/>
<accession>A0AAD4PVW8</accession>
<dbReference type="GO" id="GO:0003700">
    <property type="term" value="F:DNA-binding transcription factor activity"/>
    <property type="evidence" value="ECO:0007669"/>
    <property type="project" value="UniProtKB-UniRule"/>
</dbReference>
<name>A0AAD4PVW8_9EURO</name>
<keyword evidence="6" id="KW-1185">Reference proteome</keyword>
<reference evidence="5" key="1">
    <citation type="submission" date="2021-12" db="EMBL/GenBank/DDBJ databases">
        <title>Convergent genome expansion in fungi linked to evolution of root-endophyte symbiosis.</title>
        <authorList>
            <consortium name="DOE Joint Genome Institute"/>
            <person name="Ke Y.-H."/>
            <person name="Bonito G."/>
            <person name="Liao H.-L."/>
            <person name="Looney B."/>
            <person name="Rojas-Flechas A."/>
            <person name="Nash J."/>
            <person name="Hameed K."/>
            <person name="Schadt C."/>
            <person name="Martin F."/>
            <person name="Crous P.W."/>
            <person name="Miettinen O."/>
            <person name="Magnuson J.K."/>
            <person name="Labbe J."/>
            <person name="Jacobson D."/>
            <person name="Doktycz M.J."/>
            <person name="Veneault-Fourrey C."/>
            <person name="Kuo A."/>
            <person name="Mondo S."/>
            <person name="Calhoun S."/>
            <person name="Riley R."/>
            <person name="Ohm R."/>
            <person name="LaButti K."/>
            <person name="Andreopoulos B."/>
            <person name="Pangilinan J."/>
            <person name="Nolan M."/>
            <person name="Tritt A."/>
            <person name="Clum A."/>
            <person name="Lipzen A."/>
            <person name="Daum C."/>
            <person name="Barry K."/>
            <person name="Grigoriev I.V."/>
            <person name="Vilgalys R."/>
        </authorList>
    </citation>
    <scope>NUCLEOTIDE SEQUENCE</scope>
    <source>
        <strain evidence="5">PMI_201</strain>
    </source>
</reference>
<dbReference type="EMBL" id="JAJTJA010000013">
    <property type="protein sequence ID" value="KAH8690775.1"/>
    <property type="molecule type" value="Genomic_DNA"/>
</dbReference>
<feature type="compositionally biased region" description="Basic and acidic residues" evidence="3">
    <location>
        <begin position="240"/>
        <end position="264"/>
    </location>
</feature>
<evidence type="ECO:0000259" key="4">
    <source>
        <dbReference type="PROSITE" id="PS51517"/>
    </source>
</evidence>
<protein>
    <recommendedName>
        <fullName evidence="4">NDT80 domain-containing protein</fullName>
    </recommendedName>
</protein>
<feature type="region of interest" description="Disordered" evidence="3">
    <location>
        <begin position="1"/>
        <end position="21"/>
    </location>
</feature>
<evidence type="ECO:0000256" key="1">
    <source>
        <dbReference type="ARBA" id="ARBA00023125"/>
    </source>
</evidence>
<feature type="compositionally biased region" description="Gly residues" evidence="3">
    <location>
        <begin position="388"/>
        <end position="397"/>
    </location>
</feature>
<dbReference type="PANTHER" id="PTHR35144">
    <property type="entry name" value="MEIOSIS-SPECIFIC TRANSCRIPTION FACTOR NDT80"/>
    <property type="match status" value="1"/>
</dbReference>
<feature type="region of interest" description="Disordered" evidence="3">
    <location>
        <begin position="478"/>
        <end position="520"/>
    </location>
</feature>
<dbReference type="GO" id="GO:0003677">
    <property type="term" value="F:DNA binding"/>
    <property type="evidence" value="ECO:0007669"/>
    <property type="project" value="UniProtKB-KW"/>
</dbReference>
<feature type="region of interest" description="Disordered" evidence="3">
    <location>
        <begin position="365"/>
        <end position="414"/>
    </location>
</feature>
<feature type="compositionally biased region" description="Basic residues" evidence="3">
    <location>
        <begin position="500"/>
        <end position="515"/>
    </location>
</feature>
<dbReference type="Gene3D" id="2.60.40.1390">
    <property type="entry name" value="NDT80 DNA-binding domain"/>
    <property type="match status" value="1"/>
</dbReference>
<dbReference type="InterPro" id="IPR024061">
    <property type="entry name" value="NDT80_DNA-bd_dom"/>
</dbReference>
<organism evidence="5 6">
    <name type="scientific">Talaromyces proteolyticus</name>
    <dbReference type="NCBI Taxonomy" id="1131652"/>
    <lineage>
        <taxon>Eukaryota</taxon>
        <taxon>Fungi</taxon>
        <taxon>Dikarya</taxon>
        <taxon>Ascomycota</taxon>
        <taxon>Pezizomycotina</taxon>
        <taxon>Eurotiomycetes</taxon>
        <taxon>Eurotiomycetidae</taxon>
        <taxon>Eurotiales</taxon>
        <taxon>Trichocomaceae</taxon>
        <taxon>Talaromyces</taxon>
        <taxon>Talaromyces sect. Bacilispori</taxon>
    </lineage>
</organism>
<dbReference type="RefSeq" id="XP_046066971.1">
    <property type="nucleotide sequence ID" value="XM_046222460.1"/>
</dbReference>
<dbReference type="SUPFAM" id="SSF49417">
    <property type="entry name" value="p53-like transcription factors"/>
    <property type="match status" value="1"/>
</dbReference>
<evidence type="ECO:0000313" key="6">
    <source>
        <dbReference type="Proteomes" id="UP001201262"/>
    </source>
</evidence>
<dbReference type="GO" id="GO:0045944">
    <property type="term" value="P:positive regulation of transcription by RNA polymerase II"/>
    <property type="evidence" value="ECO:0007669"/>
    <property type="project" value="TreeGrafter"/>
</dbReference>
<dbReference type="PROSITE" id="PS51517">
    <property type="entry name" value="NDT80"/>
    <property type="match status" value="1"/>
</dbReference>
<feature type="compositionally biased region" description="Low complexity" evidence="3">
    <location>
        <begin position="1"/>
        <end position="16"/>
    </location>
</feature>
<dbReference type="InterPro" id="IPR052605">
    <property type="entry name" value="Fungal_trans_regulator"/>
</dbReference>
<dbReference type="GO" id="GO:0000228">
    <property type="term" value="C:nuclear chromosome"/>
    <property type="evidence" value="ECO:0007669"/>
    <property type="project" value="TreeGrafter"/>
</dbReference>
<dbReference type="InterPro" id="IPR008967">
    <property type="entry name" value="p53-like_TF_DNA-bd_sf"/>
</dbReference>
<dbReference type="AlphaFoldDB" id="A0AAD4PVW8"/>
<feature type="compositionally biased region" description="Polar residues" evidence="3">
    <location>
        <begin position="405"/>
        <end position="414"/>
    </location>
</feature>
<dbReference type="InterPro" id="IPR037141">
    <property type="entry name" value="NDT80_DNA-bd_dom_sf"/>
</dbReference>
<feature type="domain" description="NDT80" evidence="4">
    <location>
        <begin position="104"/>
        <end position="379"/>
    </location>
</feature>
<evidence type="ECO:0000256" key="3">
    <source>
        <dbReference type="SAM" id="MobiDB-lite"/>
    </source>
</evidence>
<evidence type="ECO:0000313" key="5">
    <source>
        <dbReference type="EMBL" id="KAH8690775.1"/>
    </source>
</evidence>
<dbReference type="Pfam" id="PF05224">
    <property type="entry name" value="NDT80_PhoG"/>
    <property type="match status" value="1"/>
</dbReference>
<comment type="caution">
    <text evidence="5">The sequence shown here is derived from an EMBL/GenBank/DDBJ whole genome shotgun (WGS) entry which is preliminary data.</text>
</comment>
<dbReference type="Proteomes" id="UP001201262">
    <property type="component" value="Unassembled WGS sequence"/>
</dbReference>
<dbReference type="PANTHER" id="PTHR35144:SF2">
    <property type="entry name" value="MEIOSIS-SPECIFIC TRANSCRIPTION FACTOR NDT80"/>
    <property type="match status" value="1"/>
</dbReference>
<gene>
    <name evidence="5" type="ORF">BGW36DRAFT_59687</name>
</gene>
<evidence type="ECO:0000256" key="2">
    <source>
        <dbReference type="PROSITE-ProRule" id="PRU00850"/>
    </source>
</evidence>